<dbReference type="InterPro" id="IPR012349">
    <property type="entry name" value="Split_barrel_FMN-bd"/>
</dbReference>
<proteinExistence type="predicted"/>
<dbReference type="Gene3D" id="2.30.110.10">
    <property type="entry name" value="Electron Transport, Fmn-binding Protein, Chain A"/>
    <property type="match status" value="1"/>
</dbReference>
<dbReference type="EMBL" id="JAVKPH010000056">
    <property type="protein sequence ID" value="MDR5655257.1"/>
    <property type="molecule type" value="Genomic_DNA"/>
</dbReference>
<keyword evidence="2" id="KW-1185">Reference proteome</keyword>
<dbReference type="SUPFAM" id="SSF50475">
    <property type="entry name" value="FMN-binding split barrel"/>
    <property type="match status" value="1"/>
</dbReference>
<reference evidence="1 2" key="1">
    <citation type="submission" date="2023-09" db="EMBL/GenBank/DDBJ databases">
        <title>Xinfangfangia sedmenti sp. nov., isolated the sedment.</title>
        <authorList>
            <person name="Xu L."/>
        </authorList>
    </citation>
    <scope>NUCLEOTIDE SEQUENCE [LARGE SCALE GENOMIC DNA]</scope>
    <source>
        <strain evidence="1 2">LG-4</strain>
    </source>
</reference>
<dbReference type="Proteomes" id="UP001247754">
    <property type="component" value="Unassembled WGS sequence"/>
</dbReference>
<dbReference type="RefSeq" id="WP_310459363.1">
    <property type="nucleotide sequence ID" value="NZ_JAVKPH010000056.1"/>
</dbReference>
<accession>A0ABU1FED9</accession>
<evidence type="ECO:0000313" key="2">
    <source>
        <dbReference type="Proteomes" id="UP001247754"/>
    </source>
</evidence>
<dbReference type="PIRSF" id="PIRSF004633">
    <property type="entry name" value="UCP_PLP_oxd"/>
    <property type="match status" value="1"/>
</dbReference>
<dbReference type="InterPro" id="IPR014419">
    <property type="entry name" value="HutZ"/>
</dbReference>
<protein>
    <submittedName>
        <fullName evidence="1">Pyridoxamine 5'-phosphate oxidase family protein</fullName>
    </submittedName>
</protein>
<comment type="caution">
    <text evidence="1">The sequence shown here is derived from an EMBL/GenBank/DDBJ whole genome shotgun (WGS) entry which is preliminary data.</text>
</comment>
<sequence>MTQPPDPVAPADDTARALARSLLAEARHAALAVIEPGTGAPFVSRIALAPAPGGVPVSLISGLAVHCRALRENPACALLLGEPGDRGDPLTHPRLSLRARAEFVAPDAPGRADLRAHYLAARPKATLYADFADFSFVLFHPVSAVLNGGFARAYALHPADLLA</sequence>
<name>A0ABU1FED9_9RHOB</name>
<organism evidence="1 2">
    <name type="scientific">Ruixingdingia sedimenti</name>
    <dbReference type="NCBI Taxonomy" id="3073604"/>
    <lineage>
        <taxon>Bacteria</taxon>
        <taxon>Pseudomonadati</taxon>
        <taxon>Pseudomonadota</taxon>
        <taxon>Alphaproteobacteria</taxon>
        <taxon>Rhodobacterales</taxon>
        <taxon>Paracoccaceae</taxon>
        <taxon>Ruixingdingia</taxon>
    </lineage>
</organism>
<gene>
    <name evidence="1" type="ORF">RGD00_21855</name>
</gene>
<evidence type="ECO:0000313" key="1">
    <source>
        <dbReference type="EMBL" id="MDR5655257.1"/>
    </source>
</evidence>